<organism evidence="1 2">
    <name type="scientific">Xylocopa violacea</name>
    <name type="common">Violet carpenter bee</name>
    <name type="synonym">Apis violacea</name>
    <dbReference type="NCBI Taxonomy" id="135666"/>
    <lineage>
        <taxon>Eukaryota</taxon>
        <taxon>Metazoa</taxon>
        <taxon>Ecdysozoa</taxon>
        <taxon>Arthropoda</taxon>
        <taxon>Hexapoda</taxon>
        <taxon>Insecta</taxon>
        <taxon>Pterygota</taxon>
        <taxon>Neoptera</taxon>
        <taxon>Endopterygota</taxon>
        <taxon>Hymenoptera</taxon>
        <taxon>Apocrita</taxon>
        <taxon>Aculeata</taxon>
        <taxon>Apoidea</taxon>
        <taxon>Anthophila</taxon>
        <taxon>Apidae</taxon>
        <taxon>Xylocopa</taxon>
        <taxon>Xylocopa</taxon>
    </lineage>
</organism>
<dbReference type="Proteomes" id="UP001642520">
    <property type="component" value="Unassembled WGS sequence"/>
</dbReference>
<evidence type="ECO:0000313" key="2">
    <source>
        <dbReference type="Proteomes" id="UP001642520"/>
    </source>
</evidence>
<protein>
    <submittedName>
        <fullName evidence="1">Uncharacterized protein</fullName>
    </submittedName>
</protein>
<keyword evidence="2" id="KW-1185">Reference proteome</keyword>
<sequence length="238" mass="27312">MQSKSTITVSREIDAAESMEESVFEQICDTIFILIPEGPFHLTESNRHFLEKSRTDFENAVLIHRTGLRCVFTMGFYDLVPRLKQLFLSWSQLGPEDRVQLDAKVANWCCPNRRQLYKPLQEALVRWETVQDTQGAPGCEPGMVSFSCDPQLEEELVSVIYSLELLFTKNRRSREVDMDHEIGRCTELRRETSLNLNYDGGLRSVLSPKDKILHSVHSCGYIADLKRSDEELSGYLTS</sequence>
<name>A0ABP1NPS1_XYLVO</name>
<proteinExistence type="predicted"/>
<gene>
    <name evidence="1" type="ORF">XYLVIOL_LOCUS5343</name>
</gene>
<accession>A0ABP1NPS1</accession>
<evidence type="ECO:0000313" key="1">
    <source>
        <dbReference type="EMBL" id="CAL7942053.1"/>
    </source>
</evidence>
<dbReference type="EMBL" id="CAXAJV020001292">
    <property type="protein sequence ID" value="CAL7942053.1"/>
    <property type="molecule type" value="Genomic_DNA"/>
</dbReference>
<reference evidence="1 2" key="1">
    <citation type="submission" date="2024-08" db="EMBL/GenBank/DDBJ databases">
        <authorList>
            <person name="Will J Nash"/>
            <person name="Angela Man"/>
            <person name="Seanna McTaggart"/>
            <person name="Kendall Baker"/>
            <person name="Tom Barker"/>
            <person name="Leah Catchpole"/>
            <person name="Alex Durrant"/>
            <person name="Karim Gharbi"/>
            <person name="Naomi Irish"/>
            <person name="Gemy Kaithakottil"/>
            <person name="Debby Ku"/>
            <person name="Aaliyah Providence"/>
            <person name="Felix Shaw"/>
            <person name="David Swarbreck"/>
            <person name="Chris Watkins"/>
            <person name="Ann M. McCartney"/>
            <person name="Giulio Formenti"/>
            <person name="Alice Mouton"/>
            <person name="Noel Vella"/>
            <person name="Bjorn M von Reumont"/>
            <person name="Adriana Vella"/>
            <person name="Wilfried Haerty"/>
        </authorList>
    </citation>
    <scope>NUCLEOTIDE SEQUENCE [LARGE SCALE GENOMIC DNA]</scope>
</reference>
<comment type="caution">
    <text evidence="1">The sequence shown here is derived from an EMBL/GenBank/DDBJ whole genome shotgun (WGS) entry which is preliminary data.</text>
</comment>